<evidence type="ECO:0000259" key="2">
    <source>
        <dbReference type="Pfam" id="PF01225"/>
    </source>
</evidence>
<evidence type="ECO:0000313" key="3">
    <source>
        <dbReference type="EMBL" id="SBV32025.1"/>
    </source>
</evidence>
<protein>
    <recommendedName>
        <fullName evidence="2">Mur ligase N-terminal catalytic domain-containing protein</fullName>
    </recommendedName>
</protein>
<dbReference type="Gene3D" id="3.40.1190.10">
    <property type="entry name" value="Mur-like, catalytic domain"/>
    <property type="match status" value="1"/>
</dbReference>
<dbReference type="SUPFAM" id="SSF63418">
    <property type="entry name" value="MurE/MurF N-terminal domain"/>
    <property type="match status" value="1"/>
</dbReference>
<organism evidence="3">
    <name type="scientific">uncultured Sphingopyxis sp</name>
    <dbReference type="NCBI Taxonomy" id="310581"/>
    <lineage>
        <taxon>Bacteria</taxon>
        <taxon>Pseudomonadati</taxon>
        <taxon>Pseudomonadota</taxon>
        <taxon>Alphaproteobacteria</taxon>
        <taxon>Sphingomonadales</taxon>
        <taxon>Sphingomonadaceae</taxon>
        <taxon>Sphingopyxis</taxon>
        <taxon>environmental samples</taxon>
    </lineage>
</organism>
<dbReference type="Pfam" id="PF01225">
    <property type="entry name" value="Mur_ligase"/>
    <property type="match status" value="1"/>
</dbReference>
<dbReference type="Gene3D" id="3.40.1390.10">
    <property type="entry name" value="MurE/MurF, N-terminal domain"/>
    <property type="match status" value="1"/>
</dbReference>
<sequence>MRLAALLDDQALEGGGPVVTGLAIDHRKVAPGTIFGAFAGENFNGEDFIPAAVEAGAVAIVARPEARVEGAVHVADTNPRRAFAHIAARFFHRFPATCVAVTGTNGKTTVTALTRQLVEAASAGRDRHQRQDLDRRNDASAVADGGVQRRIDRHARHHDLAGKRLDRAHDARHRHFPFEHVGPRRRGRHPRGVRGVEPRPRPVSHRGSASEGGRLHQPQPRSSRLSWHNGGLSRGQAAALRRSRRAGRRGGGMGRR</sequence>
<dbReference type="AlphaFoldDB" id="A0A1Y5PTS5"/>
<dbReference type="SUPFAM" id="SSF53623">
    <property type="entry name" value="MurD-like peptide ligases, catalytic domain"/>
    <property type="match status" value="1"/>
</dbReference>
<feature type="domain" description="Mur ligase N-terminal catalytic" evidence="2">
    <location>
        <begin position="19"/>
        <end position="79"/>
    </location>
</feature>
<name>A0A1Y5PTS5_9SPHN</name>
<dbReference type="PANTHER" id="PTHR23135:SF4">
    <property type="entry name" value="UDP-N-ACETYLMURAMOYL-L-ALANYL-D-GLUTAMATE--2,6-DIAMINOPIMELATE LIGASE MURE HOMOLOG, CHLOROPLASTIC"/>
    <property type="match status" value="1"/>
</dbReference>
<dbReference type="InterPro" id="IPR036565">
    <property type="entry name" value="Mur-like_cat_sf"/>
</dbReference>
<feature type="compositionally biased region" description="Basic residues" evidence="1">
    <location>
        <begin position="241"/>
        <end position="256"/>
    </location>
</feature>
<accession>A0A1Y5PTS5</accession>
<feature type="compositionally biased region" description="Low complexity" evidence="1">
    <location>
        <begin position="230"/>
        <end position="240"/>
    </location>
</feature>
<dbReference type="PANTHER" id="PTHR23135">
    <property type="entry name" value="MUR LIGASE FAMILY MEMBER"/>
    <property type="match status" value="1"/>
</dbReference>
<proteinExistence type="predicted"/>
<dbReference type="EMBL" id="LT598653">
    <property type="protein sequence ID" value="SBV32025.1"/>
    <property type="molecule type" value="Genomic_DNA"/>
</dbReference>
<dbReference type="GO" id="GO:0016881">
    <property type="term" value="F:acid-amino acid ligase activity"/>
    <property type="evidence" value="ECO:0007669"/>
    <property type="project" value="InterPro"/>
</dbReference>
<dbReference type="GO" id="GO:0005524">
    <property type="term" value="F:ATP binding"/>
    <property type="evidence" value="ECO:0007669"/>
    <property type="project" value="InterPro"/>
</dbReference>
<feature type="compositionally biased region" description="Basic residues" evidence="1">
    <location>
        <begin position="183"/>
        <end position="192"/>
    </location>
</feature>
<reference evidence="3" key="1">
    <citation type="submission" date="2016-03" db="EMBL/GenBank/DDBJ databases">
        <authorList>
            <person name="Ploux O."/>
        </authorList>
    </citation>
    <scope>NUCLEOTIDE SEQUENCE</scope>
    <source>
        <strain evidence="3">UC10</strain>
    </source>
</reference>
<dbReference type="KEGG" id="sphu:SPPYR_0905"/>
<dbReference type="InterPro" id="IPR035911">
    <property type="entry name" value="MurE/MurF_N"/>
</dbReference>
<gene>
    <name evidence="3" type="ORF">SPPYR_0905</name>
</gene>
<feature type="compositionally biased region" description="Basic and acidic residues" evidence="1">
    <location>
        <begin position="124"/>
        <end position="138"/>
    </location>
</feature>
<dbReference type="InterPro" id="IPR000713">
    <property type="entry name" value="Mur_ligase_N"/>
</dbReference>
<feature type="compositionally biased region" description="Basic and acidic residues" evidence="1">
    <location>
        <begin position="158"/>
        <end position="169"/>
    </location>
</feature>
<evidence type="ECO:0000256" key="1">
    <source>
        <dbReference type="SAM" id="MobiDB-lite"/>
    </source>
</evidence>
<feature type="region of interest" description="Disordered" evidence="1">
    <location>
        <begin position="120"/>
        <end position="256"/>
    </location>
</feature>